<dbReference type="EMBL" id="JABFXE010000770">
    <property type="protein sequence ID" value="NUQ90409.1"/>
    <property type="molecule type" value="Genomic_DNA"/>
</dbReference>
<proteinExistence type="predicted"/>
<comment type="caution">
    <text evidence="2">The sequence shown here is derived from an EMBL/GenBank/DDBJ whole genome shotgun (WGS) entry which is preliminary data.</text>
</comment>
<dbReference type="Proteomes" id="UP000574690">
    <property type="component" value="Unassembled WGS sequence"/>
</dbReference>
<feature type="transmembrane region" description="Helical" evidence="1">
    <location>
        <begin position="26"/>
        <end position="44"/>
    </location>
</feature>
<dbReference type="AlphaFoldDB" id="A0A850CEH6"/>
<reference evidence="2 3" key="1">
    <citation type="submission" date="2020-05" db="EMBL/GenBank/DDBJ databases">
        <title>DNA-SIP metagenomic assembled genomes.</title>
        <authorList>
            <person name="Yu J."/>
        </authorList>
    </citation>
    <scope>NUCLEOTIDE SEQUENCE [LARGE SCALE GENOMIC DNA]</scope>
    <source>
        <strain evidence="2">Bin5.27</strain>
    </source>
</reference>
<feature type="transmembrane region" description="Helical" evidence="1">
    <location>
        <begin position="211"/>
        <end position="235"/>
    </location>
</feature>
<feature type="transmembrane region" description="Helical" evidence="1">
    <location>
        <begin position="149"/>
        <end position="169"/>
    </location>
</feature>
<feature type="transmembrane region" description="Helical" evidence="1">
    <location>
        <begin position="114"/>
        <end position="137"/>
    </location>
</feature>
<feature type="transmembrane region" description="Helical" evidence="1">
    <location>
        <begin position="181"/>
        <end position="199"/>
    </location>
</feature>
<evidence type="ECO:0000313" key="2">
    <source>
        <dbReference type="EMBL" id="NUQ90409.1"/>
    </source>
</evidence>
<sequence length="236" mass="25868">MAWLVAVLEGVQSILSDLGADVELPVLRSLFWLLAGIFAAYWAYRAIRWAVDAGIAVGRFAKDQVDQKFWRDPGKLRLIIGVLLFAVAYGFYGADQSRPLGQALGDTVRGQVLAFMPLAITTQWLLLLLFWLLLGLVMGVPFLKLAKPIGDVLIGTVVIAAEVLCYTLWVAALRDERYAESWGWLAAFAAINLVLIGLAQASPRTRRSWPAALGVWLLLDFLLIVLFSIVAGVIAA</sequence>
<evidence type="ECO:0000256" key="1">
    <source>
        <dbReference type="SAM" id="Phobius"/>
    </source>
</evidence>
<keyword evidence="1" id="KW-0812">Transmembrane</keyword>
<keyword evidence="1" id="KW-0472">Membrane</keyword>
<gene>
    <name evidence="2" type="ORF">HOQ43_18350</name>
</gene>
<name>A0A850CEH6_9ACTN</name>
<keyword evidence="1" id="KW-1133">Transmembrane helix</keyword>
<protein>
    <submittedName>
        <fullName evidence="2">Uncharacterized protein</fullName>
    </submittedName>
</protein>
<feature type="transmembrane region" description="Helical" evidence="1">
    <location>
        <begin position="76"/>
        <end position="94"/>
    </location>
</feature>
<feature type="non-terminal residue" evidence="2">
    <location>
        <position position="236"/>
    </location>
</feature>
<evidence type="ECO:0000313" key="3">
    <source>
        <dbReference type="Proteomes" id="UP000574690"/>
    </source>
</evidence>
<accession>A0A850CEH6</accession>
<organism evidence="2 3">
    <name type="scientific">Glycomyces artemisiae</name>
    <dbReference type="NCBI Taxonomy" id="1076443"/>
    <lineage>
        <taxon>Bacteria</taxon>
        <taxon>Bacillati</taxon>
        <taxon>Actinomycetota</taxon>
        <taxon>Actinomycetes</taxon>
        <taxon>Glycomycetales</taxon>
        <taxon>Glycomycetaceae</taxon>
        <taxon>Glycomyces</taxon>
    </lineage>
</organism>